<proteinExistence type="predicted"/>
<sequence length="41" mass="4913">MLWLGFCWVRQEGFSKNITKGRYPAHFGGTKFNCVWEKEIF</sequence>
<evidence type="ECO:0000313" key="1">
    <source>
        <dbReference type="EMBL" id="EEG29792.1"/>
    </source>
</evidence>
<organism evidence="1 2">
    <name type="scientific">[Clostridium] methylpentosum DSM 5476</name>
    <dbReference type="NCBI Taxonomy" id="537013"/>
    <lineage>
        <taxon>Bacteria</taxon>
        <taxon>Bacillati</taxon>
        <taxon>Bacillota</taxon>
        <taxon>Clostridia</taxon>
        <taxon>Eubacteriales</taxon>
        <taxon>Oscillospiraceae</taxon>
        <taxon>Oscillospiraceae incertae sedis</taxon>
    </lineage>
</organism>
<dbReference type="HOGENOM" id="CLU_3268123_0_0_9"/>
<reference evidence="1 2" key="1">
    <citation type="submission" date="2009-01" db="EMBL/GenBank/DDBJ databases">
        <authorList>
            <person name="Fulton L."/>
            <person name="Clifton S."/>
            <person name="Fulton B."/>
            <person name="Xu J."/>
            <person name="Minx P."/>
            <person name="Pepin K.H."/>
            <person name="Johnson M."/>
            <person name="Bhonagiri V."/>
            <person name="Nash W.E."/>
            <person name="Mardis E.R."/>
            <person name="Wilson R.K."/>
        </authorList>
    </citation>
    <scope>NUCLEOTIDE SEQUENCE [LARGE SCALE GENOMIC DNA]</scope>
    <source>
        <strain evidence="1 2">DSM 5476</strain>
    </source>
</reference>
<dbReference type="STRING" id="537013.CLOSTMETH_02625"/>
<keyword evidence="2" id="KW-1185">Reference proteome</keyword>
<accession>C0EFI3</accession>
<reference evidence="1 2" key="2">
    <citation type="submission" date="2009-02" db="EMBL/GenBank/DDBJ databases">
        <title>Draft genome sequence of Clostridium methylpentosum (DSM 5476).</title>
        <authorList>
            <person name="Sudarsanam P."/>
            <person name="Ley R."/>
            <person name="Guruge J."/>
            <person name="Turnbaugh P.J."/>
            <person name="Mahowald M."/>
            <person name="Liep D."/>
            <person name="Gordon J."/>
        </authorList>
    </citation>
    <scope>NUCLEOTIDE SEQUENCE [LARGE SCALE GENOMIC DNA]</scope>
    <source>
        <strain evidence="1 2">DSM 5476</strain>
    </source>
</reference>
<comment type="caution">
    <text evidence="1">The sequence shown here is derived from an EMBL/GenBank/DDBJ whole genome shotgun (WGS) entry which is preliminary data.</text>
</comment>
<gene>
    <name evidence="1" type="ORF">CLOSTMETH_02625</name>
</gene>
<dbReference type="Proteomes" id="UP000003340">
    <property type="component" value="Unassembled WGS sequence"/>
</dbReference>
<protein>
    <submittedName>
        <fullName evidence="1">Uncharacterized protein</fullName>
    </submittedName>
</protein>
<dbReference type="EMBL" id="ACEC01000091">
    <property type="protein sequence ID" value="EEG29792.1"/>
    <property type="molecule type" value="Genomic_DNA"/>
</dbReference>
<name>C0EFI3_9FIRM</name>
<dbReference type="AlphaFoldDB" id="C0EFI3"/>
<evidence type="ECO:0000313" key="2">
    <source>
        <dbReference type="Proteomes" id="UP000003340"/>
    </source>
</evidence>